<name>A0A0C9RPS8_9HYME</name>
<keyword evidence="3" id="KW-1185">Reference proteome</keyword>
<reference evidence="4" key="2">
    <citation type="submission" date="2025-04" db="UniProtKB">
        <authorList>
            <consortium name="RefSeq"/>
        </authorList>
    </citation>
    <scope>IDENTIFICATION</scope>
    <source>
        <strain evidence="4">USDA-PBARC FA_bdor</strain>
        <tissue evidence="4">Whole organism</tissue>
    </source>
</reference>
<accession>A0A0C9RPS8</accession>
<dbReference type="OrthoDB" id="6754815at2759"/>
<gene>
    <name evidence="2" type="primary">murE_0</name>
    <name evidence="4" type="synonym">LOC105268096</name>
    <name evidence="2" type="ORF">g.72758</name>
</gene>
<dbReference type="RefSeq" id="XP_011305681.1">
    <property type="nucleotide sequence ID" value="XM_011307379.1"/>
</dbReference>
<reference evidence="2" key="1">
    <citation type="submission" date="2015-01" db="EMBL/GenBank/DDBJ databases">
        <title>Transcriptome Assembly of Fopius arisanus.</title>
        <authorList>
            <person name="Geib S."/>
        </authorList>
    </citation>
    <scope>NUCLEOTIDE SEQUENCE</scope>
</reference>
<evidence type="ECO:0000313" key="3">
    <source>
        <dbReference type="Proteomes" id="UP000694866"/>
    </source>
</evidence>
<evidence type="ECO:0000256" key="1">
    <source>
        <dbReference type="SAM" id="MobiDB-lite"/>
    </source>
</evidence>
<feature type="region of interest" description="Disordered" evidence="1">
    <location>
        <begin position="85"/>
        <end position="151"/>
    </location>
</feature>
<feature type="compositionally biased region" description="Basic residues" evidence="1">
    <location>
        <begin position="112"/>
        <end position="150"/>
    </location>
</feature>
<organism evidence="2">
    <name type="scientific">Fopius arisanus</name>
    <dbReference type="NCBI Taxonomy" id="64838"/>
    <lineage>
        <taxon>Eukaryota</taxon>
        <taxon>Metazoa</taxon>
        <taxon>Ecdysozoa</taxon>
        <taxon>Arthropoda</taxon>
        <taxon>Hexapoda</taxon>
        <taxon>Insecta</taxon>
        <taxon>Pterygota</taxon>
        <taxon>Neoptera</taxon>
        <taxon>Endopterygota</taxon>
        <taxon>Hymenoptera</taxon>
        <taxon>Apocrita</taxon>
        <taxon>Ichneumonoidea</taxon>
        <taxon>Braconidae</taxon>
        <taxon>Opiinae</taxon>
        <taxon>Fopius</taxon>
    </lineage>
</organism>
<dbReference type="AlphaFoldDB" id="A0A0C9RPS8"/>
<proteinExistence type="predicted"/>
<dbReference type="GeneID" id="105268096"/>
<dbReference type="KEGG" id="fas:105268096"/>
<evidence type="ECO:0000313" key="2">
    <source>
        <dbReference type="EMBL" id="JAG80252.1"/>
    </source>
</evidence>
<evidence type="ECO:0000313" key="4">
    <source>
        <dbReference type="RefSeq" id="XP_011305681.1"/>
    </source>
</evidence>
<protein>
    <submittedName>
        <fullName evidence="2">MurE_0 protein</fullName>
    </submittedName>
</protein>
<dbReference type="EMBL" id="GBYB01010485">
    <property type="protein sequence ID" value="JAG80252.1"/>
    <property type="molecule type" value="Transcribed_RNA"/>
</dbReference>
<accession>A0A9R1U1K6</accession>
<sequence length="188" mass="21552">MPITQRNGKKTLRSARNVNLVVSAMRKLRDENGCTVGNIMGYISTYCDKPAPKREVVAALKRGLEFGIVDRKRGRYFLQTDDKTIEDKKRGTRPKLPTDDEGSEVAVEQRRTSKSAKPRKSRRVGKGRNGKRKTGRKAAVKKSKRARISRTIRPYKLDDFYRDLKTRPSAESSLESMDYFQGEDPYTY</sequence>
<feature type="region of interest" description="Disordered" evidence="1">
    <location>
        <begin position="166"/>
        <end position="188"/>
    </location>
</feature>
<dbReference type="Proteomes" id="UP000694866">
    <property type="component" value="Unplaced"/>
</dbReference>